<dbReference type="Gene3D" id="2.10.50.10">
    <property type="entry name" value="Tumor Necrosis Factor Receptor, subunit A, domain 2"/>
    <property type="match status" value="1"/>
</dbReference>
<feature type="compositionally biased region" description="Basic and acidic residues" evidence="1">
    <location>
        <begin position="461"/>
        <end position="480"/>
    </location>
</feature>
<evidence type="ECO:0000256" key="1">
    <source>
        <dbReference type="SAM" id="MobiDB-lite"/>
    </source>
</evidence>
<comment type="caution">
    <text evidence="2">The sequence shown here is derived from an EMBL/GenBank/DDBJ whole genome shotgun (WGS) entry which is preliminary data.</text>
</comment>
<dbReference type="Proteomes" id="UP001249851">
    <property type="component" value="Unassembled WGS sequence"/>
</dbReference>
<proteinExistence type="predicted"/>
<dbReference type="EMBL" id="JARQWQ010000122">
    <property type="protein sequence ID" value="KAK2549693.1"/>
    <property type="molecule type" value="Genomic_DNA"/>
</dbReference>
<accession>A0AAD9UTU4</accession>
<sequence>MKTSEEQNNDEKMRFKGHATPIHQPFHERAAVLLFSEAVAGNRCSRDQYKKGDDCLSCASCPPGQQITLNCGHDNKGVTTGEKCKSCNLGSTFSDRNSTDRCTNCLRTYESEGGNCVAQKITPKPTIQPKKTTITVTSRRTKTTLPITSTIQPKKTTITVTSRRTKTTLPITSKVSTTKPSSPLNNTKKNESHLTTPWRSSRNPLKATDNATPIPPTEEAMLLSLRSHSTTETSLRSLDKLAFTSLSAETIVNGGQDRLSSSSCGSALRSENDGVLSHSCSNCRAPSPLCGRSTDHNCMTSLAPSTCVTRSLPYTPENSRVTSPANSCCPTGLPSSEHSPEHRCVTPSSWSTRMSHDSSSSSGVSPDPSNFSSFQSHSNFGEDHEVYSQSGEYTPSSQMQSIPISVEAVDHAGPSKAMAKNSHLTPKKATKAKSVKERENLSTKGDVTSHRDCESQLTESSARKESRNDKEKKMTQKPADEDLSDSVAMSSNGNATRIRAEKIKTAVPQTNKYVTPRSHCKYRPIQRHEEHRCSECCPQPEDSFFQLINKERLCLKEQICKELSRSYKDLAISARVENKTAEWETSSNPAELVLDTIKASHPKMKLKEFDELLLQMKRLDIVELIQNHHLSCSLCQRNRFDSRA</sequence>
<gene>
    <name evidence="2" type="ORF">P5673_029818</name>
</gene>
<name>A0AAD9UTU4_ACRCE</name>
<feature type="region of interest" description="Disordered" evidence="1">
    <location>
        <begin position="173"/>
        <end position="213"/>
    </location>
</feature>
<feature type="compositionally biased region" description="Low complexity" evidence="1">
    <location>
        <begin position="348"/>
        <end position="379"/>
    </location>
</feature>
<feature type="compositionally biased region" description="Polar residues" evidence="1">
    <location>
        <begin position="387"/>
        <end position="400"/>
    </location>
</feature>
<dbReference type="AlphaFoldDB" id="A0AAD9UTU4"/>
<feature type="compositionally biased region" description="Polar residues" evidence="1">
    <location>
        <begin position="316"/>
        <end position="337"/>
    </location>
</feature>
<feature type="compositionally biased region" description="Basic and acidic residues" evidence="1">
    <location>
        <begin position="434"/>
        <end position="454"/>
    </location>
</feature>
<reference evidence="2" key="1">
    <citation type="journal article" date="2023" name="G3 (Bethesda)">
        <title>Whole genome assembly and annotation of the endangered Caribbean coral Acropora cervicornis.</title>
        <authorList>
            <person name="Selwyn J.D."/>
            <person name="Vollmer S.V."/>
        </authorList>
    </citation>
    <scope>NUCLEOTIDE SEQUENCE</scope>
    <source>
        <strain evidence="2">K2</strain>
    </source>
</reference>
<keyword evidence="3" id="KW-1185">Reference proteome</keyword>
<feature type="region of interest" description="Disordered" evidence="1">
    <location>
        <begin position="314"/>
        <end position="400"/>
    </location>
</feature>
<feature type="compositionally biased region" description="Polar residues" evidence="1">
    <location>
        <begin position="193"/>
        <end position="203"/>
    </location>
</feature>
<protein>
    <submittedName>
        <fullName evidence="2">Uncharacterized protein</fullName>
    </submittedName>
</protein>
<reference evidence="2" key="2">
    <citation type="journal article" date="2023" name="Science">
        <title>Genomic signatures of disease resistance in endangered staghorn corals.</title>
        <authorList>
            <person name="Vollmer S.V."/>
            <person name="Selwyn J.D."/>
            <person name="Despard B.A."/>
            <person name="Roesel C.L."/>
        </authorList>
    </citation>
    <scope>NUCLEOTIDE SEQUENCE</scope>
    <source>
        <strain evidence="2">K2</strain>
    </source>
</reference>
<feature type="region of interest" description="Disordered" evidence="1">
    <location>
        <begin position="414"/>
        <end position="496"/>
    </location>
</feature>
<evidence type="ECO:0000313" key="3">
    <source>
        <dbReference type="Proteomes" id="UP001249851"/>
    </source>
</evidence>
<feature type="compositionally biased region" description="Low complexity" evidence="1">
    <location>
        <begin position="173"/>
        <end position="183"/>
    </location>
</feature>
<organism evidence="2 3">
    <name type="scientific">Acropora cervicornis</name>
    <name type="common">Staghorn coral</name>
    <dbReference type="NCBI Taxonomy" id="6130"/>
    <lineage>
        <taxon>Eukaryota</taxon>
        <taxon>Metazoa</taxon>
        <taxon>Cnidaria</taxon>
        <taxon>Anthozoa</taxon>
        <taxon>Hexacorallia</taxon>
        <taxon>Scleractinia</taxon>
        <taxon>Astrocoeniina</taxon>
        <taxon>Acroporidae</taxon>
        <taxon>Acropora</taxon>
    </lineage>
</organism>
<dbReference type="InterPro" id="IPR011029">
    <property type="entry name" value="DEATH-like_dom_sf"/>
</dbReference>
<evidence type="ECO:0000313" key="2">
    <source>
        <dbReference type="EMBL" id="KAK2549693.1"/>
    </source>
</evidence>
<dbReference type="Gene3D" id="1.10.533.10">
    <property type="entry name" value="Death Domain, Fas"/>
    <property type="match status" value="1"/>
</dbReference>